<dbReference type="AlphaFoldDB" id="A0A2C5XWJ6"/>
<reference evidence="2 3" key="1">
    <citation type="submission" date="2017-06" db="EMBL/GenBank/DDBJ databases">
        <title>Ant-infecting Ophiocordyceps genomes reveal a high diversity of potential behavioral manipulation genes and a possible major role for enterotoxins.</title>
        <authorList>
            <person name="De Bekker C."/>
            <person name="Evans H.C."/>
            <person name="Brachmann A."/>
            <person name="Hughes D.P."/>
        </authorList>
    </citation>
    <scope>NUCLEOTIDE SEQUENCE [LARGE SCALE GENOMIC DNA]</scope>
    <source>
        <strain evidence="2 3">Map64</strain>
    </source>
</reference>
<dbReference type="Proteomes" id="UP000226192">
    <property type="component" value="Unassembled WGS sequence"/>
</dbReference>
<feature type="region of interest" description="Disordered" evidence="1">
    <location>
        <begin position="49"/>
        <end position="73"/>
    </location>
</feature>
<feature type="compositionally biased region" description="Basic residues" evidence="1">
    <location>
        <begin position="62"/>
        <end position="73"/>
    </location>
</feature>
<evidence type="ECO:0000313" key="3">
    <source>
        <dbReference type="Proteomes" id="UP000226192"/>
    </source>
</evidence>
<accession>A0A2C5XWJ6</accession>
<sequence>MATAIGKRQQFCRFQGAIVAQGNVPSQQHGPIGDGRVFDELQVAQDPWEQSPRSEGVEMKKKERQRQRHGWANKKRGFWRQAAGSQMKQWTPVWFGGCGEAKADAMEEWRRVWPQCLSAWALGSRGDIEWLSLARWSHVPLLMTRVLAGDSYYM</sequence>
<proteinExistence type="predicted"/>
<evidence type="ECO:0000256" key="1">
    <source>
        <dbReference type="SAM" id="MobiDB-lite"/>
    </source>
</evidence>
<protein>
    <submittedName>
        <fullName evidence="2">Uncharacterized protein</fullName>
    </submittedName>
</protein>
<dbReference type="EMBL" id="NJET01000097">
    <property type="protein sequence ID" value="PHH61635.1"/>
    <property type="molecule type" value="Genomic_DNA"/>
</dbReference>
<keyword evidence="3" id="KW-1185">Reference proteome</keyword>
<organism evidence="2 3">
    <name type="scientific">Ophiocordyceps australis</name>
    <dbReference type="NCBI Taxonomy" id="1399860"/>
    <lineage>
        <taxon>Eukaryota</taxon>
        <taxon>Fungi</taxon>
        <taxon>Dikarya</taxon>
        <taxon>Ascomycota</taxon>
        <taxon>Pezizomycotina</taxon>
        <taxon>Sordariomycetes</taxon>
        <taxon>Hypocreomycetidae</taxon>
        <taxon>Hypocreales</taxon>
        <taxon>Ophiocordycipitaceae</taxon>
        <taxon>Ophiocordyceps</taxon>
    </lineage>
</organism>
<comment type="caution">
    <text evidence="2">The sequence shown here is derived from an EMBL/GenBank/DDBJ whole genome shotgun (WGS) entry which is preliminary data.</text>
</comment>
<gene>
    <name evidence="2" type="ORF">CDD81_8099</name>
</gene>
<evidence type="ECO:0000313" key="2">
    <source>
        <dbReference type="EMBL" id="PHH61635.1"/>
    </source>
</evidence>
<name>A0A2C5XWJ6_9HYPO</name>